<accession>A0A1J4IZH2</accession>
<evidence type="ECO:0000256" key="1">
    <source>
        <dbReference type="SAM" id="Phobius"/>
    </source>
</evidence>
<keyword evidence="1" id="KW-1133">Transmembrane helix</keyword>
<gene>
    <name evidence="2" type="ORF">TRFO_40879</name>
</gene>
<dbReference type="Proteomes" id="UP000179807">
    <property type="component" value="Unassembled WGS sequence"/>
</dbReference>
<dbReference type="EMBL" id="MLAK01001465">
    <property type="protein sequence ID" value="OHS92814.1"/>
    <property type="molecule type" value="Genomic_DNA"/>
</dbReference>
<evidence type="ECO:0000313" key="3">
    <source>
        <dbReference type="Proteomes" id="UP000179807"/>
    </source>
</evidence>
<name>A0A1J4IZH2_9EUKA</name>
<protein>
    <recommendedName>
        <fullName evidence="4">Right handed beta helix domain-containing protein</fullName>
    </recommendedName>
</protein>
<dbReference type="AlphaFoldDB" id="A0A1J4IZH2"/>
<sequence>MMIHNITITSLITGAFLSHSPAFTSHSKSLSLSHSSFRYSYSPIFTSFNKLYLSHSNFQKFLQNVINVENHIEKSTILLKIPIKDKKSYVIDCVFKSCQSISDGGAISMDYDGSSLFLMKCYFVNCFSNGEASSIYFFGSTSQIVDCVFKNCSAVKRSQLISSRVKALQLSKISRILAEDCPQNPPDTPGSLFSLYNGDQCFRDINSTNSILISGAGVLLSLNPNELSCLRINTNKMTSSNLILVKCTINITMVQGDFKYSNFVNNTCESNEIILSDPVLLLYRCVFFQINYGKMPQKDLNNENEIEKEDINENEENNPANEDNNNENKIIYNQGMIENKIRKRKNKSVQKNRAVFTECTFDTKYEIDSKATFIESIVFTNNKTNTVAAPKIPIINLLSPQKKKSLVKIYLLCPASVLVVLLIFAKLQRSKVSVFSPNTLIEFERI</sequence>
<keyword evidence="1" id="KW-0472">Membrane</keyword>
<dbReference type="RefSeq" id="XP_068345951.1">
    <property type="nucleotide sequence ID" value="XM_068513454.1"/>
</dbReference>
<dbReference type="GeneID" id="94848158"/>
<comment type="caution">
    <text evidence="2">The sequence shown here is derived from an EMBL/GenBank/DDBJ whole genome shotgun (WGS) entry which is preliminary data.</text>
</comment>
<feature type="transmembrane region" description="Helical" evidence="1">
    <location>
        <begin position="409"/>
        <end position="427"/>
    </location>
</feature>
<keyword evidence="3" id="KW-1185">Reference proteome</keyword>
<reference evidence="2" key="1">
    <citation type="submission" date="2016-10" db="EMBL/GenBank/DDBJ databases">
        <authorList>
            <person name="Benchimol M."/>
            <person name="Almeida L.G."/>
            <person name="Vasconcelos A.T."/>
            <person name="Perreira-Neves A."/>
            <person name="Rosa I.A."/>
            <person name="Tasca T."/>
            <person name="Bogo M.R."/>
            <person name="de Souza W."/>
        </authorList>
    </citation>
    <scope>NUCLEOTIDE SEQUENCE [LARGE SCALE GENOMIC DNA]</scope>
    <source>
        <strain evidence="2">K</strain>
    </source>
</reference>
<keyword evidence="1" id="KW-0812">Transmembrane</keyword>
<evidence type="ECO:0008006" key="4">
    <source>
        <dbReference type="Google" id="ProtNLM"/>
    </source>
</evidence>
<dbReference type="VEuPathDB" id="TrichDB:TRFO_40879"/>
<organism evidence="2 3">
    <name type="scientific">Tritrichomonas foetus</name>
    <dbReference type="NCBI Taxonomy" id="1144522"/>
    <lineage>
        <taxon>Eukaryota</taxon>
        <taxon>Metamonada</taxon>
        <taxon>Parabasalia</taxon>
        <taxon>Tritrichomonadida</taxon>
        <taxon>Tritrichomonadidae</taxon>
        <taxon>Tritrichomonas</taxon>
    </lineage>
</organism>
<evidence type="ECO:0000313" key="2">
    <source>
        <dbReference type="EMBL" id="OHS92814.1"/>
    </source>
</evidence>
<proteinExistence type="predicted"/>